<evidence type="ECO:0000256" key="1">
    <source>
        <dbReference type="ARBA" id="ARBA00022801"/>
    </source>
</evidence>
<dbReference type="Pfam" id="PF00782">
    <property type="entry name" value="DSPc"/>
    <property type="match status" value="1"/>
</dbReference>
<evidence type="ECO:0000259" key="4">
    <source>
        <dbReference type="PROSITE" id="PS50056"/>
    </source>
</evidence>
<protein>
    <submittedName>
        <fullName evidence="5">Dual specificity phosphatase, catalytic domain protein</fullName>
    </submittedName>
</protein>
<dbReference type="GO" id="GO:0017017">
    <property type="term" value="F:MAP kinase tyrosine/serine/threonine phosphatase activity"/>
    <property type="evidence" value="ECO:0007669"/>
    <property type="project" value="InterPro"/>
</dbReference>
<name>A0A5J6VKF4_9VIRU</name>
<evidence type="ECO:0000259" key="3">
    <source>
        <dbReference type="PROSITE" id="PS50054"/>
    </source>
</evidence>
<feature type="domain" description="Tyrosine-protein phosphatase" evidence="3">
    <location>
        <begin position="6"/>
        <end position="147"/>
    </location>
</feature>
<dbReference type="PANTHER" id="PTHR10159:SF519">
    <property type="entry name" value="DUAL SPECIFICITY PROTEIN PHOSPHATASE MPK3"/>
    <property type="match status" value="1"/>
</dbReference>
<feature type="domain" description="Tyrosine specific protein phosphatases" evidence="4">
    <location>
        <begin position="68"/>
        <end position="126"/>
    </location>
</feature>
<keyword evidence="1" id="KW-0378">Hydrolase</keyword>
<dbReference type="PROSITE" id="PS50056">
    <property type="entry name" value="TYR_PHOSPHATASE_2"/>
    <property type="match status" value="1"/>
</dbReference>
<dbReference type="PRINTS" id="PR01908">
    <property type="entry name" value="ADSPHPHTASE"/>
</dbReference>
<keyword evidence="2" id="KW-0904">Protein phosphatase</keyword>
<dbReference type="GO" id="GO:0033550">
    <property type="term" value="F:MAP kinase tyrosine phosphatase activity"/>
    <property type="evidence" value="ECO:0007669"/>
    <property type="project" value="TreeGrafter"/>
</dbReference>
<dbReference type="SUPFAM" id="SSF52799">
    <property type="entry name" value="(Phosphotyrosine protein) phosphatases II"/>
    <property type="match status" value="1"/>
</dbReference>
<dbReference type="GO" id="GO:0008330">
    <property type="term" value="F:protein tyrosine/threonine phosphatase activity"/>
    <property type="evidence" value="ECO:0007669"/>
    <property type="project" value="TreeGrafter"/>
</dbReference>
<dbReference type="EMBL" id="MN448289">
    <property type="protein sequence ID" value="QFG74572.1"/>
    <property type="molecule type" value="Genomic_DNA"/>
</dbReference>
<dbReference type="PROSITE" id="PS50054">
    <property type="entry name" value="TYR_PHOSPHATASE_DUAL"/>
    <property type="match status" value="1"/>
</dbReference>
<dbReference type="Gene3D" id="3.90.190.10">
    <property type="entry name" value="Protein tyrosine phosphatase superfamily"/>
    <property type="match status" value="1"/>
</dbReference>
<reference evidence="5" key="1">
    <citation type="journal article" date="2019" name="Philos. Trans. R. Soc. Lond., B, Biol. Sci.">
        <title>Targeted metagenomic recovery of four divergent viruses reveals shared and distinctive characteristics of giant viruses of marine eukaryotes.</title>
        <authorList>
            <person name="Needham D.M."/>
            <person name="Poirier C."/>
            <person name="Hehenberger E."/>
            <person name="Jimenez V."/>
            <person name="Swalwell J.E."/>
            <person name="Santoro A.E."/>
            <person name="Worden A.Z."/>
        </authorList>
    </citation>
    <scope>NUCLEOTIDE SEQUENCE</scope>
    <source>
        <strain evidence="5">MPacV-611</strain>
    </source>
</reference>
<accession>A0A5J6VKF4</accession>
<sequence length="150" mass="17230">MYSCKDISHIDTNLYVGSSNAALDPDIIKRHNIKYVVNATKDVKTPFEDFITYMRIPVNDGHSDEISTYFNKTIEFINEARHKNGNVLIHCYGGISRSVTLATAYIMKKYAFSMNKALGRIQEKRPRADPNFNFMVQLLNYEKAIQAKKN</sequence>
<evidence type="ECO:0000256" key="2">
    <source>
        <dbReference type="ARBA" id="ARBA00022912"/>
    </source>
</evidence>
<dbReference type="InterPro" id="IPR029021">
    <property type="entry name" value="Prot-tyrosine_phosphatase-like"/>
</dbReference>
<dbReference type="PANTHER" id="PTHR10159">
    <property type="entry name" value="DUAL SPECIFICITY PROTEIN PHOSPHATASE"/>
    <property type="match status" value="1"/>
</dbReference>
<organism evidence="5">
    <name type="scientific">Megaviridae environmental sample</name>
    <dbReference type="NCBI Taxonomy" id="1737588"/>
    <lineage>
        <taxon>Viruses</taxon>
        <taxon>Varidnaviria</taxon>
        <taxon>Bamfordvirae</taxon>
        <taxon>Nucleocytoviricota</taxon>
        <taxon>Megaviricetes</taxon>
        <taxon>Imitervirales</taxon>
        <taxon>Mimiviridae</taxon>
        <taxon>environmental samples</taxon>
    </lineage>
</organism>
<proteinExistence type="predicted"/>
<dbReference type="InterPro" id="IPR008343">
    <property type="entry name" value="MKP"/>
</dbReference>
<dbReference type="InterPro" id="IPR020422">
    <property type="entry name" value="TYR_PHOSPHATASE_DUAL_dom"/>
</dbReference>
<dbReference type="SMART" id="SM00195">
    <property type="entry name" value="DSPc"/>
    <property type="match status" value="1"/>
</dbReference>
<evidence type="ECO:0000313" key="5">
    <source>
        <dbReference type="EMBL" id="QFG74572.1"/>
    </source>
</evidence>
<dbReference type="InterPro" id="IPR000340">
    <property type="entry name" value="Dual-sp_phosphatase_cat-dom"/>
</dbReference>
<dbReference type="PRINTS" id="PR01764">
    <property type="entry name" value="MAPKPHPHTASE"/>
</dbReference>
<dbReference type="InterPro" id="IPR000387">
    <property type="entry name" value="Tyr_Pase_dom"/>
</dbReference>
<dbReference type="CDD" id="cd14498">
    <property type="entry name" value="DSP"/>
    <property type="match status" value="1"/>
</dbReference>